<sequence>MLSDSDYVPSNSDTDSDIISIEEDEMDLSETDIADVTEDIMYLFNELVTANIQSLSSTKFYETMINDIVEIISSEWQEYGIADVDDDLFVEIQELVEQIVDFFVSSIGPRRSIKYASSLPETTKNSIVHQDLINKIRSLQNIPQPKQKTREWYEFRYGLISASNLWKVFGSEAQRNNLIAEKCVPFESFQSKNQYMNTESAMHWGNKYEPVTVMIYEIMFGTRVGEFGCIRHPEHLFIGASPDGINIDPANPALYGRMLEIKNIVNREITGIPKEEYWIQTQIQMETCDLDECDFMETRFKEYNDEDLFYEDEEHEYKGIILHFIERNLTKDSMPIYRYMPVELLMSRDKDEISEWITMERSLAKEEGLVLFTRIYWYLEEFSCVLIERNREWFMSVVPKIDDLWQQIIEKRKEDVKNNELTVVKLSI</sequence>
<dbReference type="EMBL" id="MN740804">
    <property type="protein sequence ID" value="QHS82663.1"/>
    <property type="molecule type" value="Genomic_DNA"/>
</dbReference>
<dbReference type="AlphaFoldDB" id="A0A6C0AT49"/>
<dbReference type="Gene3D" id="3.90.320.10">
    <property type="match status" value="1"/>
</dbReference>
<dbReference type="InterPro" id="IPR011335">
    <property type="entry name" value="Restrct_endonuc-II-like"/>
</dbReference>
<proteinExistence type="predicted"/>
<dbReference type="InterPro" id="IPR019080">
    <property type="entry name" value="YqaJ_viral_recombinase"/>
</dbReference>
<protein>
    <recommendedName>
        <fullName evidence="1">YqaJ viral recombinase domain-containing protein</fullName>
    </recommendedName>
</protein>
<evidence type="ECO:0000313" key="2">
    <source>
        <dbReference type="EMBL" id="QHS82663.1"/>
    </source>
</evidence>
<dbReference type="PANTHER" id="PTHR46609">
    <property type="entry name" value="EXONUCLEASE, PHAGE-TYPE/RECB, C-TERMINAL DOMAIN-CONTAINING PROTEIN"/>
    <property type="match status" value="1"/>
</dbReference>
<dbReference type="InterPro" id="IPR011604">
    <property type="entry name" value="PDDEXK-like_dom_sf"/>
</dbReference>
<feature type="domain" description="YqaJ viral recombinase" evidence="1">
    <location>
        <begin position="151"/>
        <end position="288"/>
    </location>
</feature>
<dbReference type="CDD" id="cd22343">
    <property type="entry name" value="PDDEXK_lambda_exonuclease-like"/>
    <property type="match status" value="1"/>
</dbReference>
<dbReference type="Pfam" id="PF09588">
    <property type="entry name" value="YqaJ"/>
    <property type="match status" value="1"/>
</dbReference>
<dbReference type="PANTHER" id="PTHR46609:SF6">
    <property type="entry name" value="EXONUCLEASE, PHAGE-TYPE_RECB, C-TERMINAL DOMAIN-CONTAINING PROTEIN-RELATED"/>
    <property type="match status" value="1"/>
</dbReference>
<accession>A0A6C0AT49</accession>
<name>A0A6C0AT49_9ZZZZ</name>
<evidence type="ECO:0000259" key="1">
    <source>
        <dbReference type="Pfam" id="PF09588"/>
    </source>
</evidence>
<reference evidence="2" key="1">
    <citation type="journal article" date="2020" name="Nature">
        <title>Giant virus diversity and host interactions through global metagenomics.</title>
        <authorList>
            <person name="Schulz F."/>
            <person name="Roux S."/>
            <person name="Paez-Espino D."/>
            <person name="Jungbluth S."/>
            <person name="Walsh D.A."/>
            <person name="Denef V.J."/>
            <person name="McMahon K.D."/>
            <person name="Konstantinidis K.T."/>
            <person name="Eloe-Fadrosh E.A."/>
            <person name="Kyrpides N.C."/>
            <person name="Woyke T."/>
        </authorList>
    </citation>
    <scope>NUCLEOTIDE SEQUENCE</scope>
    <source>
        <strain evidence="2">GVMAG-S-1101171-111</strain>
    </source>
</reference>
<dbReference type="InterPro" id="IPR051703">
    <property type="entry name" value="NF-kappa-B_Signaling_Reg"/>
</dbReference>
<dbReference type="SUPFAM" id="SSF52980">
    <property type="entry name" value="Restriction endonuclease-like"/>
    <property type="match status" value="1"/>
</dbReference>
<organism evidence="2">
    <name type="scientific">viral metagenome</name>
    <dbReference type="NCBI Taxonomy" id="1070528"/>
    <lineage>
        <taxon>unclassified sequences</taxon>
        <taxon>metagenomes</taxon>
        <taxon>organismal metagenomes</taxon>
    </lineage>
</organism>